<evidence type="ECO:0000313" key="3">
    <source>
        <dbReference type="Proteomes" id="UP000578531"/>
    </source>
</evidence>
<keyword evidence="3" id="KW-1185">Reference proteome</keyword>
<name>A0A8H6CT90_9LECA</name>
<protein>
    <submittedName>
        <fullName evidence="2">Uncharacterized protein</fullName>
    </submittedName>
</protein>
<comment type="caution">
    <text evidence="2">The sequence shown here is derived from an EMBL/GenBank/DDBJ whole genome shotgun (WGS) entry which is preliminary data.</text>
</comment>
<dbReference type="InterPro" id="IPR027796">
    <property type="entry name" value="OTT_1508_deam-like"/>
</dbReference>
<evidence type="ECO:0000256" key="1">
    <source>
        <dbReference type="SAM" id="MobiDB-lite"/>
    </source>
</evidence>
<sequence length="641" mass="71502">MSSSPPLPVSTASDERSIWRDTDQYKFRKHIIDLQQACNNIPEDPKLHVPEDWHGRRPSSNDDGRVLPFEVEERLSNDFAFLVANQKDAETVSAVALEEIVEPPGLIAWLAANGGVQEGVVNALQAIFSILEKCGKRQLHRTVCRDLIFDEVVALNRDRINGRLQSKNWIMPGYLGAARREQLHQSLQAFAQRAVPIARAVGAASLERNIDDLCLKYQSVDSSIKDTDEELQSIKAAVKQSHGFCSTPDGMRIEETIASYGLDPGIALQNKHIRQVDKIGRYWGLCEDMASTSRRYSNLFKSIRLEIVPRYRPFTPSVVFPNKAILCHVHAEIQLVTFYGLHPEIVKIKPRVLGVSKAACYLCDLFIFHQKHFFISKTHGRLYHQWNVPDLKEFSQSQLLEYRHALAMMNDQLQNSLATKRRNQWRRAYPLESWQVLRSGFPTSPLPSSVGTLISRLSSPIASAVTSSTMTPRARPIDPSPCPGYEANNSSTHNALGSLYSNAPSPRLPASSHLSSVRKPHLVSSCHAAMPTQQRENLSLSASSIASSELPVQRNFTAVSPIRSRIGNMSLTFETEGAVQGSVAIARILDRQSPTPANSIDVDALKPGEVKEFAREADGENVVLNLNHSQDQSTQITLRWL</sequence>
<evidence type="ECO:0000313" key="2">
    <source>
        <dbReference type="EMBL" id="KAF6228676.1"/>
    </source>
</evidence>
<dbReference type="Pfam" id="PF14441">
    <property type="entry name" value="OTT_1508_deam"/>
    <property type="match status" value="1"/>
</dbReference>
<proteinExistence type="predicted"/>
<dbReference type="EMBL" id="JACCJC010000075">
    <property type="protein sequence ID" value="KAF6228676.1"/>
    <property type="molecule type" value="Genomic_DNA"/>
</dbReference>
<dbReference type="RefSeq" id="XP_037159491.1">
    <property type="nucleotide sequence ID" value="XM_037313574.1"/>
</dbReference>
<dbReference type="Proteomes" id="UP000578531">
    <property type="component" value="Unassembled WGS sequence"/>
</dbReference>
<dbReference type="AlphaFoldDB" id="A0A8H6CT90"/>
<feature type="region of interest" description="Disordered" evidence="1">
    <location>
        <begin position="466"/>
        <end position="489"/>
    </location>
</feature>
<organism evidence="2 3">
    <name type="scientific">Letharia columbiana</name>
    <dbReference type="NCBI Taxonomy" id="112416"/>
    <lineage>
        <taxon>Eukaryota</taxon>
        <taxon>Fungi</taxon>
        <taxon>Dikarya</taxon>
        <taxon>Ascomycota</taxon>
        <taxon>Pezizomycotina</taxon>
        <taxon>Lecanoromycetes</taxon>
        <taxon>OSLEUM clade</taxon>
        <taxon>Lecanoromycetidae</taxon>
        <taxon>Lecanorales</taxon>
        <taxon>Lecanorineae</taxon>
        <taxon>Parmeliaceae</taxon>
        <taxon>Letharia</taxon>
    </lineage>
</organism>
<feature type="region of interest" description="Disordered" evidence="1">
    <location>
        <begin position="43"/>
        <end position="65"/>
    </location>
</feature>
<dbReference type="GeneID" id="59293337"/>
<gene>
    <name evidence="2" type="ORF">HO173_011695</name>
</gene>
<accession>A0A8H6CT90</accession>
<dbReference type="OrthoDB" id="4851849at2759"/>
<feature type="region of interest" description="Disordered" evidence="1">
    <location>
        <begin position="496"/>
        <end position="515"/>
    </location>
</feature>
<reference evidence="2 3" key="1">
    <citation type="journal article" date="2020" name="Genomics">
        <title>Complete, high-quality genomes from long-read metagenomic sequencing of two wolf lichen thalli reveals enigmatic genome architecture.</title>
        <authorList>
            <person name="McKenzie S.K."/>
            <person name="Walston R.F."/>
            <person name="Allen J.L."/>
        </authorList>
    </citation>
    <scope>NUCLEOTIDE SEQUENCE [LARGE SCALE GENOMIC DNA]</scope>
    <source>
        <strain evidence="2">WasteWater2</strain>
    </source>
</reference>